<protein>
    <submittedName>
        <fullName evidence="3">Uncharacterized protein</fullName>
    </submittedName>
</protein>
<name>A0A1Q9E3Z5_SYMMI</name>
<evidence type="ECO:0000313" key="4">
    <source>
        <dbReference type="Proteomes" id="UP000186817"/>
    </source>
</evidence>
<keyword evidence="4" id="KW-1185">Reference proteome</keyword>
<evidence type="ECO:0000313" key="3">
    <source>
        <dbReference type="EMBL" id="OLQ02146.1"/>
    </source>
</evidence>
<gene>
    <name evidence="3" type="ORF">AK812_SmicGene15073</name>
</gene>
<comment type="caution">
    <text evidence="3">The sequence shown here is derived from an EMBL/GenBank/DDBJ whole genome shotgun (WGS) entry which is preliminary data.</text>
</comment>
<feature type="coiled-coil region" evidence="1">
    <location>
        <begin position="48"/>
        <end position="190"/>
    </location>
</feature>
<organism evidence="3 4">
    <name type="scientific">Symbiodinium microadriaticum</name>
    <name type="common">Dinoflagellate</name>
    <name type="synonym">Zooxanthella microadriatica</name>
    <dbReference type="NCBI Taxonomy" id="2951"/>
    <lineage>
        <taxon>Eukaryota</taxon>
        <taxon>Sar</taxon>
        <taxon>Alveolata</taxon>
        <taxon>Dinophyceae</taxon>
        <taxon>Suessiales</taxon>
        <taxon>Symbiodiniaceae</taxon>
        <taxon>Symbiodinium</taxon>
    </lineage>
</organism>
<dbReference type="OrthoDB" id="10355581at2759"/>
<evidence type="ECO:0000256" key="2">
    <source>
        <dbReference type="SAM" id="MobiDB-lite"/>
    </source>
</evidence>
<feature type="region of interest" description="Disordered" evidence="2">
    <location>
        <begin position="239"/>
        <end position="267"/>
    </location>
</feature>
<keyword evidence="1" id="KW-0175">Coiled coil</keyword>
<reference evidence="3 4" key="1">
    <citation type="submission" date="2016-02" db="EMBL/GenBank/DDBJ databases">
        <title>Genome analysis of coral dinoflagellate symbionts highlights evolutionary adaptations to a symbiotic lifestyle.</title>
        <authorList>
            <person name="Aranda M."/>
            <person name="Li Y."/>
            <person name="Liew Y.J."/>
            <person name="Baumgarten S."/>
            <person name="Simakov O."/>
            <person name="Wilson M."/>
            <person name="Piel J."/>
            <person name="Ashoor H."/>
            <person name="Bougouffa S."/>
            <person name="Bajic V.B."/>
            <person name="Ryu T."/>
            <person name="Ravasi T."/>
            <person name="Bayer T."/>
            <person name="Micklem G."/>
            <person name="Kim H."/>
            <person name="Bhak J."/>
            <person name="Lajeunesse T.C."/>
            <person name="Voolstra C.R."/>
        </authorList>
    </citation>
    <scope>NUCLEOTIDE SEQUENCE [LARGE SCALE GENOMIC DNA]</scope>
    <source>
        <strain evidence="3 4">CCMP2467</strain>
    </source>
</reference>
<evidence type="ECO:0000256" key="1">
    <source>
        <dbReference type="SAM" id="Coils"/>
    </source>
</evidence>
<dbReference type="Proteomes" id="UP000186817">
    <property type="component" value="Unassembled WGS sequence"/>
</dbReference>
<sequence length="816" mass="90606">MALRPPCLSIPPISEQSDSNLGIYPDFKHVADDPWLEVNNARDEASFNRKAEEKVSELGQQNARLQQDELQSTQQAVSKLQQEISVLREKMLLGRLVDHRLAEDRSKEAAAVTAEHAEKKVAALEQELLVAQGELMQMKDLYAGFVHPQQNCNATEEAAAREESLAQAETAKLQEEKRHLTEELQHMKDGWEKAQQELELQKKQQLARLGPRLSDGHAEVRVLVLRSFAEQQRLSKELKQRVEERTSDCREKSRNRGDQGMQGVGEAKKNTGPTIVVVANSCVLKYLPFQESEPGHAELLRSFGQLRSENDKLLGKLRLQKRLDDTHGGRSAEQGVYTHADVAAAPRLEDQVARKLQRVSVRYLPPQRLNRSSWLVPGVGETKESAKSVAGAPKRIKRMMTFSAPTAGPANRTSPGSQRDLASRHRACNGSGFLQGKLLKRAKDLQALEHTYSYASLSIGLRASGLCNAARLGPPFHRKNAHAIFTRVLGEVSSLLSALGRFLGRVDDALDLRIELLEELEICLVAGWDSVSIWTSIIGGYSWPGWSAAIELAAFDVLRRQLAKRKGGPGVVLLQVVSASCFVHQETSEEIHLSHNQIGHRGMAQLLTALARHPHEAYPRSVEHLDEAGWDRLAHGRVFALRRHFEAIPCWLRLEHNQAAGIEHLLSVLQKDPVRLRTCLAPRGEERAERVQLSAFKVSRIAEDNPPALSSAAVMALPARRDIEDDAELAEQPQLESMVLTLCDEEKGAGLEMTATCRVPGRPRPRFDSWRRAAGAPRLAVDGEPLWGDLSEVFGREFADGASVDVVPACEASRLF</sequence>
<dbReference type="AlphaFoldDB" id="A0A1Q9E3Z5"/>
<dbReference type="EMBL" id="LSRX01000272">
    <property type="protein sequence ID" value="OLQ02146.1"/>
    <property type="molecule type" value="Genomic_DNA"/>
</dbReference>
<accession>A0A1Q9E3Z5</accession>
<feature type="compositionally biased region" description="Basic and acidic residues" evidence="2">
    <location>
        <begin position="239"/>
        <end position="257"/>
    </location>
</feature>
<proteinExistence type="predicted"/>